<keyword evidence="1" id="KW-1133">Transmembrane helix</keyword>
<accession>A0A9Q9PBH8</accession>
<gene>
    <name evidence="2" type="primary">p39</name>
    <name evidence="2" type="ORF">SBRMV_039</name>
</gene>
<sequence>MLFEAFRAFICIITFLAFTAAILYGAVLTGERIFFGAFYFAIISGFICYFVMTR</sequence>
<proteinExistence type="predicted"/>
<keyword evidence="2" id="KW-0614">Plasmid</keyword>
<geneLocation type="plasmid" evidence="2">
    <name>p576</name>
</geneLocation>
<dbReference type="EMBL" id="LR026976">
    <property type="protein sequence ID" value="VCT93324.1"/>
    <property type="molecule type" value="Genomic_DNA"/>
</dbReference>
<feature type="transmembrane region" description="Helical" evidence="1">
    <location>
        <begin position="33"/>
        <end position="52"/>
    </location>
</feature>
<evidence type="ECO:0000256" key="1">
    <source>
        <dbReference type="SAM" id="Phobius"/>
    </source>
</evidence>
<organism evidence="2">
    <name type="scientific">Bacillus pumilus</name>
    <name type="common">Bacillus mesentericus</name>
    <dbReference type="NCBI Taxonomy" id="1408"/>
    <lineage>
        <taxon>Bacteria</taxon>
        <taxon>Bacillati</taxon>
        <taxon>Bacillota</taxon>
        <taxon>Bacilli</taxon>
        <taxon>Bacillales</taxon>
        <taxon>Bacillaceae</taxon>
        <taxon>Bacillus</taxon>
    </lineage>
</organism>
<dbReference type="AlphaFoldDB" id="A0A9Q9PBH8"/>
<keyword evidence="1" id="KW-0472">Membrane</keyword>
<name>A0A9Q9PBH8_BACPU</name>
<reference evidence="2" key="1">
    <citation type="submission" date="2018-10" db="EMBL/GenBank/DDBJ databases">
        <authorList>
            <person name="Singh K. P."/>
            <person name="Ramachandran G."/>
            <person name="Val-Calvo J."/>
            <person name="Meijer J.J. W."/>
            <person name="Miguel-Arribas A."/>
            <person name="Gago Cordoba C."/>
        </authorList>
    </citation>
    <scope>NUCLEOTIDE SEQUENCE</scope>
    <source>
        <strain evidence="2">1</strain>
        <plasmid evidence="2">p576</plasmid>
    </source>
</reference>
<evidence type="ECO:0000313" key="2">
    <source>
        <dbReference type="EMBL" id="VCT93324.1"/>
    </source>
</evidence>
<keyword evidence="1" id="KW-0812">Transmembrane</keyword>
<feature type="transmembrane region" description="Helical" evidence="1">
    <location>
        <begin position="7"/>
        <end position="27"/>
    </location>
</feature>
<protein>
    <submittedName>
        <fullName evidence="2">Uncharacterized protein</fullName>
    </submittedName>
</protein>